<evidence type="ECO:0000256" key="2">
    <source>
        <dbReference type="ARBA" id="ARBA00022679"/>
    </source>
</evidence>
<keyword evidence="4" id="KW-0012">Acyltransferase</keyword>
<dbReference type="CDD" id="cd03360">
    <property type="entry name" value="LbH_AT_putative"/>
    <property type="match status" value="1"/>
</dbReference>
<dbReference type="SUPFAM" id="SSF51161">
    <property type="entry name" value="Trimeric LpxA-like enzymes"/>
    <property type="match status" value="1"/>
</dbReference>
<dbReference type="InterPro" id="IPR018357">
    <property type="entry name" value="Hexapep_transf_CS"/>
</dbReference>
<accession>A0A3A4P1A3</accession>
<dbReference type="GO" id="GO:0016746">
    <property type="term" value="F:acyltransferase activity"/>
    <property type="evidence" value="ECO:0007669"/>
    <property type="project" value="UniProtKB-KW"/>
</dbReference>
<keyword evidence="2 7" id="KW-0808">Transferase</keyword>
<comment type="caution">
    <text evidence="7">The sequence shown here is derived from an EMBL/GenBank/DDBJ whole genome shotgun (WGS) entry which is preliminary data.</text>
</comment>
<dbReference type="Pfam" id="PF00132">
    <property type="entry name" value="Hexapep"/>
    <property type="match status" value="1"/>
</dbReference>
<dbReference type="NCBIfam" id="TIGR03570">
    <property type="entry name" value="NeuD_NnaD"/>
    <property type="match status" value="1"/>
</dbReference>
<dbReference type="InterPro" id="IPR001451">
    <property type="entry name" value="Hexapep"/>
</dbReference>
<evidence type="ECO:0000256" key="5">
    <source>
        <dbReference type="PIRSR" id="PIRSR620019-1"/>
    </source>
</evidence>
<dbReference type="InterPro" id="IPR050179">
    <property type="entry name" value="Trans_hexapeptide_repeat"/>
</dbReference>
<evidence type="ECO:0000256" key="6">
    <source>
        <dbReference type="PIRSR" id="PIRSR620019-2"/>
    </source>
</evidence>
<evidence type="ECO:0000256" key="1">
    <source>
        <dbReference type="ARBA" id="ARBA00007274"/>
    </source>
</evidence>
<dbReference type="PANTHER" id="PTHR43300:SF7">
    <property type="entry name" value="UDP-N-ACETYLBACILLOSAMINE N-ACETYLTRANSFERASE"/>
    <property type="match status" value="1"/>
</dbReference>
<protein>
    <submittedName>
        <fullName evidence="7">Acetyltransferase</fullName>
    </submittedName>
</protein>
<name>A0A3A4P1A3_ABYX5</name>
<feature type="binding site" evidence="6">
    <location>
        <position position="150"/>
    </location>
    <ligand>
        <name>acetyl-CoA</name>
        <dbReference type="ChEBI" id="CHEBI:57288"/>
    </ligand>
</feature>
<proteinExistence type="inferred from homology"/>
<evidence type="ECO:0000313" key="8">
    <source>
        <dbReference type="Proteomes" id="UP000265882"/>
    </source>
</evidence>
<comment type="similarity">
    <text evidence="1">Belongs to the transferase hexapeptide repeat family.</text>
</comment>
<dbReference type="EMBL" id="QZKU01000033">
    <property type="protein sequence ID" value="RJP24585.1"/>
    <property type="molecule type" value="Genomic_DNA"/>
</dbReference>
<dbReference type="PANTHER" id="PTHR43300">
    <property type="entry name" value="ACETYLTRANSFERASE"/>
    <property type="match status" value="1"/>
</dbReference>
<organism evidence="7 8">
    <name type="scientific">Abyssobacteria bacterium (strain SURF_5)</name>
    <dbReference type="NCBI Taxonomy" id="2093360"/>
    <lineage>
        <taxon>Bacteria</taxon>
        <taxon>Pseudomonadati</taxon>
        <taxon>Candidatus Hydrogenedentota</taxon>
        <taxon>Candidatus Abyssobacteria</taxon>
    </lineage>
</organism>
<evidence type="ECO:0000256" key="4">
    <source>
        <dbReference type="ARBA" id="ARBA00023315"/>
    </source>
</evidence>
<feature type="binding site" evidence="6">
    <location>
        <position position="72"/>
    </location>
    <ligand>
        <name>substrate</name>
    </ligand>
</feature>
<feature type="active site" description="Proton acceptor" evidence="5">
    <location>
        <position position="141"/>
    </location>
</feature>
<dbReference type="InterPro" id="IPR011004">
    <property type="entry name" value="Trimer_LpxA-like_sf"/>
</dbReference>
<dbReference type="Gene3D" id="2.160.10.10">
    <property type="entry name" value="Hexapeptide repeat proteins"/>
    <property type="match status" value="1"/>
</dbReference>
<dbReference type="AlphaFoldDB" id="A0A3A4P1A3"/>
<evidence type="ECO:0000313" key="7">
    <source>
        <dbReference type="EMBL" id="RJP24585.1"/>
    </source>
</evidence>
<evidence type="ECO:0000256" key="3">
    <source>
        <dbReference type="ARBA" id="ARBA00022737"/>
    </source>
</evidence>
<reference evidence="7 8" key="1">
    <citation type="journal article" date="2017" name="ISME J.">
        <title>Energy and carbon metabolisms in a deep terrestrial subsurface fluid microbial community.</title>
        <authorList>
            <person name="Momper L."/>
            <person name="Jungbluth S.P."/>
            <person name="Lee M.D."/>
            <person name="Amend J.P."/>
        </authorList>
    </citation>
    <scope>NUCLEOTIDE SEQUENCE [LARGE SCALE GENOMIC DNA]</scope>
    <source>
        <strain evidence="7">SURF_5</strain>
    </source>
</reference>
<sequence>MKKIVLWGATGQAVVLEEFLPLLGYRIISVFDNDASARSPFPNVPIYYGMSGFKEWKARNNSKDVYCLVAIGGPNGKDRLEIQNFLEKQGLISVVAVHPKAFVASTVKIGAGTQVLANSAICARASLGLSAIVNTSASIDHECVIGDGVHVGPGATLAGCVWVGNCSFIGAGAVVLPRIRIGERSIIGAGSIVTKDIPDDTVAFGVPAEITGKRDGYY</sequence>
<gene>
    <name evidence="7" type="ORF">C4520_03860</name>
</gene>
<dbReference type="PROSITE" id="PS00101">
    <property type="entry name" value="HEXAPEP_TRANSFERASES"/>
    <property type="match status" value="1"/>
</dbReference>
<dbReference type="Proteomes" id="UP000265882">
    <property type="component" value="Unassembled WGS sequence"/>
</dbReference>
<feature type="site" description="Increases basicity of active site His" evidence="5">
    <location>
        <position position="142"/>
    </location>
</feature>
<dbReference type="Gene3D" id="3.40.50.20">
    <property type="match status" value="1"/>
</dbReference>
<keyword evidence="3" id="KW-0677">Repeat</keyword>
<dbReference type="InterPro" id="IPR020019">
    <property type="entry name" value="AcTrfase_PglD-like"/>
</dbReference>